<evidence type="ECO:0000256" key="3">
    <source>
        <dbReference type="ARBA" id="ARBA00022741"/>
    </source>
</evidence>
<dbReference type="InterPro" id="IPR017441">
    <property type="entry name" value="Protein_kinase_ATP_BS"/>
</dbReference>
<sequence>MTVLPQKTNVPATPALEGIDINSLYDVNQGKLLGKGGFSEVLAVRHIPTGEIRALKVMMRGSLVGKKGEMVAHEKEILRRTCHPSIITLHEAVQTAEKVYFALDLMNEDLFEFIVRNKTVNEDLSRAIMHQLMSGIAYLHEQSIVHRDIKPENILINAVMKSGEASTSADDNGEPVPRGDGFQVMSDINTVPLNKLNVEVKIADFGLAKVVMEWDVRSTPCGTSFYIAPEVIRGIEEQGAKPLCTNQRLVKSVDVWSAGVVFYVLLCGRPPFHGQVRTGQDRRDLLRKIDHGVLFNSRHGWDSISADAKSLILRMLDQDTSKRITAVEALRHPFFTDHGYPNPIPALDMRRRMMQIQQHSRKTKVASAQSPNSHHKASAPLPVGDTQQGRESSSGARSSSKGSSNSTGSFFTSIKDFFGHRSKHTPDITKEERQRMRAELAELQANVIAEDDQEGDVTSYMPSIPVKEAKPGRMAVMNSKAKVGPDALRK</sequence>
<evidence type="ECO:0000256" key="7">
    <source>
        <dbReference type="PIRSR" id="PIRSR630616-2"/>
    </source>
</evidence>
<dbReference type="Gene3D" id="3.30.200.20">
    <property type="entry name" value="Phosphorylase Kinase, domain 1"/>
    <property type="match status" value="1"/>
</dbReference>
<comment type="similarity">
    <text evidence="10">Belongs to the protein kinase superfamily.</text>
</comment>
<evidence type="ECO:0000256" key="8">
    <source>
        <dbReference type="PIRSR" id="PIRSR630616-3"/>
    </source>
</evidence>
<feature type="domain" description="Protein kinase" evidence="12">
    <location>
        <begin position="27"/>
        <end position="335"/>
    </location>
</feature>
<dbReference type="PROSITE" id="PS50011">
    <property type="entry name" value="PROTEIN_KINASE_DOM"/>
    <property type="match status" value="1"/>
</dbReference>
<keyword evidence="14" id="KW-1185">Reference proteome</keyword>
<feature type="binding site" evidence="9">
    <location>
        <position position="66"/>
    </location>
    <ligand>
        <name>ATP</name>
        <dbReference type="ChEBI" id="CHEBI:30616"/>
    </ligand>
</feature>
<dbReference type="InterPro" id="IPR030616">
    <property type="entry name" value="Aur-like"/>
</dbReference>
<organism evidence="13 14">
    <name type="scientific">Leishmania martiniquensis</name>
    <dbReference type="NCBI Taxonomy" id="1580590"/>
    <lineage>
        <taxon>Eukaryota</taxon>
        <taxon>Discoba</taxon>
        <taxon>Euglenozoa</taxon>
        <taxon>Kinetoplastea</taxon>
        <taxon>Metakinetoplastina</taxon>
        <taxon>Trypanosomatida</taxon>
        <taxon>Trypanosomatidae</taxon>
        <taxon>Leishmaniinae</taxon>
        <taxon>Leishmania</taxon>
    </lineage>
</organism>
<keyword evidence="2" id="KW-0808">Transferase</keyword>
<dbReference type="OrthoDB" id="40902at2759"/>
<dbReference type="AlphaFoldDB" id="A0A836KIB8"/>
<dbReference type="Gene3D" id="1.10.510.10">
    <property type="entry name" value="Transferase(Phosphotransferase) domain 1"/>
    <property type="match status" value="1"/>
</dbReference>
<dbReference type="PANTHER" id="PTHR24350">
    <property type="entry name" value="SERINE/THREONINE-PROTEIN KINASE IAL-RELATED"/>
    <property type="match status" value="1"/>
</dbReference>
<evidence type="ECO:0000256" key="5">
    <source>
        <dbReference type="ARBA" id="ARBA00022840"/>
    </source>
</evidence>
<feature type="binding site" evidence="7">
    <location>
        <position position="204"/>
    </location>
    <ligand>
        <name>ATP</name>
        <dbReference type="ChEBI" id="CHEBI:30616"/>
    </ligand>
</feature>
<keyword evidence="3 7" id="KW-0547">Nucleotide-binding</keyword>
<feature type="binding site" evidence="7">
    <location>
        <position position="56"/>
    </location>
    <ligand>
        <name>ATP</name>
        <dbReference type="ChEBI" id="CHEBI:30616"/>
    </ligand>
</feature>
<evidence type="ECO:0000256" key="2">
    <source>
        <dbReference type="ARBA" id="ARBA00022679"/>
    </source>
</evidence>
<evidence type="ECO:0000256" key="9">
    <source>
        <dbReference type="PROSITE-ProRule" id="PRU10141"/>
    </source>
</evidence>
<feature type="region of interest" description="Disordered" evidence="11">
    <location>
        <begin position="354"/>
        <end position="407"/>
    </location>
</feature>
<dbReference type="InterPro" id="IPR011009">
    <property type="entry name" value="Kinase-like_dom_sf"/>
</dbReference>
<evidence type="ECO:0000313" key="14">
    <source>
        <dbReference type="Proteomes" id="UP000673552"/>
    </source>
</evidence>
<feature type="compositionally biased region" description="Low complexity" evidence="11">
    <location>
        <begin position="389"/>
        <end position="407"/>
    </location>
</feature>
<keyword evidence="4" id="KW-0418">Kinase</keyword>
<name>A0A836KIB8_9TRYP</name>
<dbReference type="GeneID" id="92511003"/>
<dbReference type="PROSITE" id="PS00108">
    <property type="entry name" value="PROTEIN_KINASE_ST"/>
    <property type="match status" value="1"/>
</dbReference>
<evidence type="ECO:0000256" key="11">
    <source>
        <dbReference type="SAM" id="MobiDB-lite"/>
    </source>
</evidence>
<evidence type="ECO:0000256" key="1">
    <source>
        <dbReference type="ARBA" id="ARBA00022527"/>
    </source>
</evidence>
<keyword evidence="1 10" id="KW-0723">Serine/threonine-protein kinase</keyword>
<evidence type="ECO:0000313" key="13">
    <source>
        <dbReference type="EMBL" id="KAG5466688.1"/>
    </source>
</evidence>
<dbReference type="GO" id="GO:0004674">
    <property type="term" value="F:protein serine/threonine kinase activity"/>
    <property type="evidence" value="ECO:0007669"/>
    <property type="project" value="UniProtKB-KW"/>
</dbReference>
<dbReference type="EMBL" id="JAFEUZ010000035">
    <property type="protein sequence ID" value="KAG5466688.1"/>
    <property type="molecule type" value="Genomic_DNA"/>
</dbReference>
<evidence type="ECO:0000259" key="12">
    <source>
        <dbReference type="PROSITE" id="PS50011"/>
    </source>
</evidence>
<dbReference type="KEGG" id="lmat:92511003"/>
<evidence type="ECO:0000256" key="6">
    <source>
        <dbReference type="PIRSR" id="PIRSR630616-1"/>
    </source>
</evidence>
<keyword evidence="5 7" id="KW-0067">ATP-binding</keyword>
<dbReference type="PROSITE" id="PS00107">
    <property type="entry name" value="PROTEIN_KINASE_ATP"/>
    <property type="match status" value="1"/>
</dbReference>
<feature type="active site" description="Proton acceptor" evidence="6">
    <location>
        <position position="148"/>
    </location>
</feature>
<reference evidence="14" key="2">
    <citation type="journal article" date="2021" name="Sci. Data">
        <title>Chromosome-scale genome sequencing, assembly and annotation of six genomes from subfamily Leishmaniinae.</title>
        <authorList>
            <person name="Almutairi H."/>
            <person name="Urbaniak M.D."/>
            <person name="Bates M.D."/>
            <person name="Jariyapan N."/>
            <person name="Kwakye-Nuako G."/>
            <person name="Thomaz Soccol V."/>
            <person name="Al-Salem W.S."/>
            <person name="Dillon R.J."/>
            <person name="Bates P.A."/>
            <person name="Gatherer D."/>
        </authorList>
    </citation>
    <scope>NUCLEOTIDE SEQUENCE [LARGE SCALE GENOMIC DNA]</scope>
</reference>
<dbReference type="Pfam" id="PF00069">
    <property type="entry name" value="Pkinase"/>
    <property type="match status" value="1"/>
</dbReference>
<protein>
    <recommendedName>
        <fullName evidence="12">Protein kinase domain-containing protein</fullName>
    </recommendedName>
</protein>
<evidence type="ECO:0000256" key="10">
    <source>
        <dbReference type="RuleBase" id="RU000304"/>
    </source>
</evidence>
<gene>
    <name evidence="13" type="ORF">LSCM1_00858</name>
</gene>
<dbReference type="Proteomes" id="UP000673552">
    <property type="component" value="Unassembled WGS sequence"/>
</dbReference>
<reference evidence="14" key="1">
    <citation type="journal article" date="2021" name="Microbiol. Resour. Announc.">
        <title>LGAAP: Leishmaniinae Genome Assembly and Annotation Pipeline.</title>
        <authorList>
            <person name="Almutairi H."/>
            <person name="Urbaniak M.D."/>
            <person name="Bates M.D."/>
            <person name="Jariyapan N."/>
            <person name="Kwakye-Nuako G."/>
            <person name="Thomaz-Soccol V."/>
            <person name="Al-Salem W.S."/>
            <person name="Dillon R.J."/>
            <person name="Bates P.A."/>
            <person name="Gatherer D."/>
        </authorList>
    </citation>
    <scope>NUCLEOTIDE SEQUENCE [LARGE SCALE GENOMIC DNA]</scope>
</reference>
<dbReference type="SUPFAM" id="SSF56112">
    <property type="entry name" value="Protein kinase-like (PK-like)"/>
    <property type="match status" value="1"/>
</dbReference>
<dbReference type="GO" id="GO:0005524">
    <property type="term" value="F:ATP binding"/>
    <property type="evidence" value="ECO:0007669"/>
    <property type="project" value="UniProtKB-UniRule"/>
</dbReference>
<proteinExistence type="inferred from homology"/>
<dbReference type="SMART" id="SM00220">
    <property type="entry name" value="S_TKc"/>
    <property type="match status" value="1"/>
</dbReference>
<comment type="caution">
    <text evidence="13">The sequence shown here is derived from an EMBL/GenBank/DDBJ whole genome shotgun (WGS) entry which is preliminary data.</text>
</comment>
<dbReference type="InterPro" id="IPR008271">
    <property type="entry name" value="Ser/Thr_kinase_AS"/>
</dbReference>
<dbReference type="RefSeq" id="XP_067174596.1">
    <property type="nucleotide sequence ID" value="XM_067318491.1"/>
</dbReference>
<dbReference type="InterPro" id="IPR000719">
    <property type="entry name" value="Prot_kinase_dom"/>
</dbReference>
<feature type="binding site" evidence="7">
    <location>
        <begin position="152"/>
        <end position="153"/>
    </location>
    <ligand>
        <name>ATP</name>
        <dbReference type="ChEBI" id="CHEBI:30616"/>
    </ligand>
</feature>
<feature type="cross-link" description="Glycyl lysine isopeptide (Lys-Gly) (interchain with G-Cter in SUMO2)" evidence="8">
    <location>
        <position position="150"/>
    </location>
</feature>
<accession>A0A836KIB8</accession>
<evidence type="ECO:0000256" key="4">
    <source>
        <dbReference type="ARBA" id="ARBA00022777"/>
    </source>
</evidence>